<comment type="caution">
    <text evidence="3">The sequence shown here is derived from an EMBL/GenBank/DDBJ whole genome shotgun (WGS) entry which is preliminary data.</text>
</comment>
<reference evidence="3 5" key="1">
    <citation type="submission" date="2024-03" db="EMBL/GenBank/DDBJ databases">
        <title>Adaptation during the transition from Ophiocordyceps entomopathogen to insect associate is accompanied by gene loss and intensified selection.</title>
        <authorList>
            <person name="Ward C.M."/>
            <person name="Onetto C.A."/>
            <person name="Borneman A.R."/>
        </authorList>
    </citation>
    <scope>NUCLEOTIDE SEQUENCE [LARGE SCALE GENOMIC DNA]</scope>
    <source>
        <strain evidence="3">AWRI1</strain>
        <tissue evidence="3">Single Adult Female</tissue>
    </source>
</reference>
<dbReference type="EMBL" id="JBBCAQ010000003">
    <property type="protein sequence ID" value="KAK7604360.1"/>
    <property type="molecule type" value="Genomic_DNA"/>
</dbReference>
<evidence type="ECO:0000256" key="1">
    <source>
        <dbReference type="SAM" id="MobiDB-lite"/>
    </source>
</evidence>
<dbReference type="Proteomes" id="UP001367676">
    <property type="component" value="Unassembled WGS sequence"/>
</dbReference>
<evidence type="ECO:0000313" key="5">
    <source>
        <dbReference type="Proteomes" id="UP001367676"/>
    </source>
</evidence>
<dbReference type="EMBL" id="JBBCAQ010000003">
    <property type="protein sequence ID" value="KAK7604559.1"/>
    <property type="molecule type" value="Genomic_DNA"/>
</dbReference>
<keyword evidence="5" id="KW-1185">Reference proteome</keyword>
<name>A0AAN9U2D6_9HEMI</name>
<sequence length="273" mass="32249">MSIPLSQTNKTRRRHRAHKPPREENLEPTISVTFLTSGGPREIHFGSKKIKTPLKKPVTPSLPELRKNVAALRLSLTLRFTPFPSTVKSHLIYPTWKMKFLNNVKMIVNLSNKICRHTRMCHMCYDYKQFKANHAIRKVYFRNIPKYPGGTFRLWCRCTFCRRSQFLKGMHVKDFVDDDRRPLPHPAELGYEIPIKGLCKDAERWNRMRRVRDIKRFKIYDCAMTANPTYEMDRHDPLINELSRTECMKCCGRKYLPDGVLPPLKEYPLDEEL</sequence>
<evidence type="ECO:0000313" key="3">
    <source>
        <dbReference type="EMBL" id="KAK7604559.1"/>
    </source>
</evidence>
<feature type="region of interest" description="Disordered" evidence="1">
    <location>
        <begin position="1"/>
        <end position="27"/>
    </location>
</feature>
<evidence type="ECO:0000313" key="2">
    <source>
        <dbReference type="EMBL" id="KAK7604360.1"/>
    </source>
</evidence>
<evidence type="ECO:0000313" key="4">
    <source>
        <dbReference type="EMBL" id="KAK7604866.1"/>
    </source>
</evidence>
<dbReference type="EMBL" id="JBBCAQ010000003">
    <property type="protein sequence ID" value="KAK7604866.1"/>
    <property type="molecule type" value="Genomic_DNA"/>
</dbReference>
<proteinExistence type="predicted"/>
<dbReference type="AlphaFoldDB" id="A0AAN9U2D6"/>
<gene>
    <name evidence="2" type="ORF">V9T40_005546</name>
    <name evidence="3" type="ORF">V9T40_005745</name>
    <name evidence="4" type="ORF">V9T40_006052</name>
</gene>
<organism evidence="3 5">
    <name type="scientific">Parthenolecanium corni</name>
    <dbReference type="NCBI Taxonomy" id="536013"/>
    <lineage>
        <taxon>Eukaryota</taxon>
        <taxon>Metazoa</taxon>
        <taxon>Ecdysozoa</taxon>
        <taxon>Arthropoda</taxon>
        <taxon>Hexapoda</taxon>
        <taxon>Insecta</taxon>
        <taxon>Pterygota</taxon>
        <taxon>Neoptera</taxon>
        <taxon>Paraneoptera</taxon>
        <taxon>Hemiptera</taxon>
        <taxon>Sternorrhyncha</taxon>
        <taxon>Coccoidea</taxon>
        <taxon>Coccidae</taxon>
        <taxon>Parthenolecanium</taxon>
    </lineage>
</organism>
<protein>
    <submittedName>
        <fullName evidence="3">Uncharacterized protein</fullName>
    </submittedName>
</protein>
<accession>A0AAN9U2D6</accession>
<feature type="compositionally biased region" description="Basic residues" evidence="1">
    <location>
        <begin position="10"/>
        <end position="19"/>
    </location>
</feature>